<evidence type="ECO:0000313" key="9">
    <source>
        <dbReference type="EMBL" id="KIE45068.1"/>
    </source>
</evidence>
<dbReference type="Pfam" id="PF08352">
    <property type="entry name" value="oligo_HPY"/>
    <property type="match status" value="1"/>
</dbReference>
<proteinExistence type="inferred from homology"/>
<protein>
    <recommendedName>
        <fullName evidence="8">AAA+ ATPase domain-containing protein</fullName>
    </recommendedName>
</protein>
<dbReference type="Gene3D" id="3.40.50.300">
    <property type="entry name" value="P-loop containing nucleotide triphosphate hydrolases"/>
    <property type="match status" value="1"/>
</dbReference>
<accession>A0A0C1U0N0</accession>
<dbReference type="Proteomes" id="UP000031366">
    <property type="component" value="Unassembled WGS sequence"/>
</dbReference>
<evidence type="ECO:0000256" key="1">
    <source>
        <dbReference type="ARBA" id="ARBA00004202"/>
    </source>
</evidence>
<evidence type="ECO:0000256" key="3">
    <source>
        <dbReference type="ARBA" id="ARBA00022448"/>
    </source>
</evidence>
<dbReference type="InterPro" id="IPR003439">
    <property type="entry name" value="ABC_transporter-like_ATP-bd"/>
</dbReference>
<dbReference type="Pfam" id="PF00005">
    <property type="entry name" value="ABC_tran"/>
    <property type="match status" value="1"/>
</dbReference>
<dbReference type="NCBIfam" id="TIGR01727">
    <property type="entry name" value="oligo_HPY"/>
    <property type="match status" value="1"/>
</dbReference>
<keyword evidence="10" id="KW-1185">Reference proteome</keyword>
<dbReference type="EMBL" id="AYSO01000020">
    <property type="protein sequence ID" value="KIE45068.1"/>
    <property type="molecule type" value="Genomic_DNA"/>
</dbReference>
<dbReference type="GO" id="GO:0005524">
    <property type="term" value="F:ATP binding"/>
    <property type="evidence" value="ECO:0007669"/>
    <property type="project" value="UniProtKB-KW"/>
</dbReference>
<dbReference type="SUPFAM" id="SSF52540">
    <property type="entry name" value="P-loop containing nucleoside triphosphate hydrolases"/>
    <property type="match status" value="1"/>
</dbReference>
<dbReference type="PANTHER" id="PTHR43297">
    <property type="entry name" value="OLIGOPEPTIDE TRANSPORT ATP-BINDING PROTEIN APPD"/>
    <property type="match status" value="1"/>
</dbReference>
<dbReference type="PROSITE" id="PS00211">
    <property type="entry name" value="ABC_TRANSPORTER_1"/>
    <property type="match status" value="1"/>
</dbReference>
<dbReference type="FunFam" id="3.40.50.300:FF:000016">
    <property type="entry name" value="Oligopeptide ABC transporter ATP-binding component"/>
    <property type="match status" value="1"/>
</dbReference>
<dbReference type="InterPro" id="IPR013563">
    <property type="entry name" value="Oligopep_ABC_C"/>
</dbReference>
<dbReference type="InterPro" id="IPR050388">
    <property type="entry name" value="ABC_Ni/Peptide_Import"/>
</dbReference>
<evidence type="ECO:0000256" key="4">
    <source>
        <dbReference type="ARBA" id="ARBA00022475"/>
    </source>
</evidence>
<dbReference type="InterPro" id="IPR003593">
    <property type="entry name" value="AAA+_ATPase"/>
</dbReference>
<dbReference type="OrthoDB" id="9806285at2"/>
<dbReference type="GO" id="GO:0005886">
    <property type="term" value="C:plasma membrane"/>
    <property type="evidence" value="ECO:0007669"/>
    <property type="project" value="UniProtKB-SubCell"/>
</dbReference>
<evidence type="ECO:0000256" key="6">
    <source>
        <dbReference type="ARBA" id="ARBA00022840"/>
    </source>
</evidence>
<keyword evidence="7" id="KW-0472">Membrane</keyword>
<comment type="subcellular location">
    <subcellularLocation>
        <location evidence="1">Cell membrane</location>
        <topology evidence="1">Peripheral membrane protein</topology>
    </subcellularLocation>
</comment>
<dbReference type="GO" id="GO:0015833">
    <property type="term" value="P:peptide transport"/>
    <property type="evidence" value="ECO:0007669"/>
    <property type="project" value="InterPro"/>
</dbReference>
<evidence type="ECO:0000256" key="2">
    <source>
        <dbReference type="ARBA" id="ARBA00005417"/>
    </source>
</evidence>
<evidence type="ECO:0000313" key="10">
    <source>
        <dbReference type="Proteomes" id="UP000031366"/>
    </source>
</evidence>
<dbReference type="RefSeq" id="WP_039637237.1">
    <property type="nucleotide sequence ID" value="NZ_AYSO01000020.1"/>
</dbReference>
<dbReference type="STRING" id="29341.RSJ17_07890"/>
<evidence type="ECO:0000256" key="5">
    <source>
        <dbReference type="ARBA" id="ARBA00022741"/>
    </source>
</evidence>
<keyword evidence="3" id="KW-0813">Transport</keyword>
<dbReference type="InterPro" id="IPR017871">
    <property type="entry name" value="ABC_transporter-like_CS"/>
</dbReference>
<evidence type="ECO:0000259" key="8">
    <source>
        <dbReference type="SMART" id="SM00382"/>
    </source>
</evidence>
<feature type="domain" description="AAA+ ATPase" evidence="8">
    <location>
        <begin position="33"/>
        <end position="243"/>
    </location>
</feature>
<name>A0A0C1U0N0_9CLOT</name>
<dbReference type="SMART" id="SM00382">
    <property type="entry name" value="AAA"/>
    <property type="match status" value="1"/>
</dbReference>
<reference evidence="9 10" key="1">
    <citation type="journal article" date="2015" name="Infect. Genet. Evol.">
        <title>Genomic sequences of six botulinum neurotoxin-producing strains representing three clostridial species illustrate the mobility and diversity of botulinum neurotoxin genes.</title>
        <authorList>
            <person name="Smith T.J."/>
            <person name="Hill K.K."/>
            <person name="Xie G."/>
            <person name="Foley B.T."/>
            <person name="Williamson C.H."/>
            <person name="Foster J.T."/>
            <person name="Johnson S.L."/>
            <person name="Chertkov O."/>
            <person name="Teshima H."/>
            <person name="Gibbons H.S."/>
            <person name="Johnsky L.A."/>
            <person name="Karavis M.A."/>
            <person name="Smith L.A."/>
        </authorList>
    </citation>
    <scope>NUCLEOTIDE SEQUENCE [LARGE SCALE GENOMIC DNA]</scope>
    <source>
        <strain evidence="9 10">CDC 2741</strain>
    </source>
</reference>
<dbReference type="InterPro" id="IPR027417">
    <property type="entry name" value="P-loop_NTPase"/>
</dbReference>
<dbReference type="AlphaFoldDB" id="A0A0C1U0N0"/>
<keyword evidence="4" id="KW-1003">Cell membrane</keyword>
<dbReference type="CDD" id="cd03257">
    <property type="entry name" value="ABC_NikE_OppD_transporters"/>
    <property type="match status" value="1"/>
</dbReference>
<gene>
    <name evidence="9" type="ORF">U732_1023</name>
</gene>
<dbReference type="PANTHER" id="PTHR43297:SF2">
    <property type="entry name" value="DIPEPTIDE TRANSPORT ATP-BINDING PROTEIN DPPD"/>
    <property type="match status" value="1"/>
</dbReference>
<keyword evidence="6" id="KW-0067">ATP-binding</keyword>
<keyword evidence="5" id="KW-0547">Nucleotide-binding</keyword>
<comment type="caution">
    <text evidence="9">The sequence shown here is derived from an EMBL/GenBank/DDBJ whole genome shotgun (WGS) entry which is preliminary data.</text>
</comment>
<sequence>MEKILDVKDLRVSFHTYAGEVQAVRGISFHLNKGETLAVVGESGCGKTVTAKALMRLLPEPMPAEIKKESKIAFEGKDILSMDEKELRELRGSDISMIFQDPMTSLNPTMTIGKQIAESLIIHRGMSKDEALKEAIKMLELVNIPNADKRAHQYPHEFSGGMRQRAMIAIALACNPKILIADEPTTALDVTIQAQIMELIGDLQEKLGTAVILVTHDLGVVADAADRIQVMYAGQIIERGTVDEIFYNAQHPYTWALLQSVPRLDTKNKGKLYSLQGTPPDLIKPPVGCPFAARCEYCMQICKEELPEVTTVTDSHQVSCWLKHPMAPKVEIPEVLRGVKNNG</sequence>
<comment type="similarity">
    <text evidence="2">Belongs to the ABC transporter superfamily.</text>
</comment>
<dbReference type="GO" id="GO:0016887">
    <property type="term" value="F:ATP hydrolysis activity"/>
    <property type="evidence" value="ECO:0007669"/>
    <property type="project" value="InterPro"/>
</dbReference>
<evidence type="ECO:0000256" key="7">
    <source>
        <dbReference type="ARBA" id="ARBA00023136"/>
    </source>
</evidence>
<organism evidence="9 10">
    <name type="scientific">Clostridium argentinense CDC 2741</name>
    <dbReference type="NCBI Taxonomy" id="1418104"/>
    <lineage>
        <taxon>Bacteria</taxon>
        <taxon>Bacillati</taxon>
        <taxon>Bacillota</taxon>
        <taxon>Clostridia</taxon>
        <taxon>Eubacteriales</taxon>
        <taxon>Clostridiaceae</taxon>
        <taxon>Clostridium</taxon>
    </lineage>
</organism>